<keyword evidence="1" id="KW-0472">Membrane</keyword>
<keyword evidence="1" id="KW-1133">Transmembrane helix</keyword>
<feature type="transmembrane region" description="Helical" evidence="1">
    <location>
        <begin position="71"/>
        <end position="91"/>
    </location>
</feature>
<protein>
    <submittedName>
        <fullName evidence="2">Uncharacterized protein</fullName>
    </submittedName>
</protein>
<dbReference type="Proteomes" id="UP000094296">
    <property type="component" value="Unassembled WGS sequence"/>
</dbReference>
<comment type="caution">
    <text evidence="2">The sequence shown here is derived from an EMBL/GenBank/DDBJ whole genome shotgun (WGS) entry which is preliminary data.</text>
</comment>
<proteinExistence type="predicted"/>
<feature type="transmembrane region" description="Helical" evidence="1">
    <location>
        <begin position="111"/>
        <end position="132"/>
    </location>
</feature>
<dbReference type="EMBL" id="MIJE01000001">
    <property type="protein sequence ID" value="OEF98731.1"/>
    <property type="molecule type" value="Genomic_DNA"/>
</dbReference>
<feature type="transmembrane region" description="Helical" evidence="1">
    <location>
        <begin position="40"/>
        <end position="59"/>
    </location>
</feature>
<dbReference type="RefSeq" id="WP_069642223.1">
    <property type="nucleotide sequence ID" value="NZ_MIJE01000001.1"/>
</dbReference>
<sequence length="147" mass="16938">MILLIMSFILAISYSLVYLITFLLENFITDIIRLQINYDLLAIFYSFFSLIIIFMGGIYSSMIYNKTKEKIVINIAFIVVMFLGQIIGLLDKITHGLVLLTGAYAVILPQVLYYLFIIICFIIGQLCSFDLGKQKKNLRAKMFKYSN</sequence>
<accession>A0A1E5G6D4</accession>
<feature type="transmembrane region" description="Helical" evidence="1">
    <location>
        <begin position="7"/>
        <end position="28"/>
    </location>
</feature>
<name>A0A1E5G6D4_9FIRM</name>
<keyword evidence="3" id="KW-1185">Reference proteome</keyword>
<reference evidence="2 3" key="1">
    <citation type="submission" date="2016-09" db="EMBL/GenBank/DDBJ databases">
        <title>Draft genome sequence for the type strain of Desulfuribacillus alkaliarsenatis AHT28, an obligately anaerobic, sulfidogenic bacterium isolated from Russian soda lake sediments.</title>
        <authorList>
            <person name="Abin C.A."/>
            <person name="Hollibaugh J.T."/>
        </authorList>
    </citation>
    <scope>NUCLEOTIDE SEQUENCE [LARGE SCALE GENOMIC DNA]</scope>
    <source>
        <strain evidence="2 3">AHT28</strain>
    </source>
</reference>
<evidence type="ECO:0000313" key="2">
    <source>
        <dbReference type="EMBL" id="OEF98731.1"/>
    </source>
</evidence>
<dbReference type="AlphaFoldDB" id="A0A1E5G6D4"/>
<keyword evidence="1" id="KW-0812">Transmembrane</keyword>
<gene>
    <name evidence="2" type="ORF">BHF68_03470</name>
</gene>
<organism evidence="2 3">
    <name type="scientific">Desulfuribacillus alkaliarsenatis</name>
    <dbReference type="NCBI Taxonomy" id="766136"/>
    <lineage>
        <taxon>Bacteria</taxon>
        <taxon>Bacillati</taxon>
        <taxon>Bacillota</taxon>
        <taxon>Desulfuribacillia</taxon>
        <taxon>Desulfuribacillales</taxon>
        <taxon>Desulfuribacillaceae</taxon>
        <taxon>Desulfuribacillus</taxon>
    </lineage>
</organism>
<evidence type="ECO:0000256" key="1">
    <source>
        <dbReference type="SAM" id="Phobius"/>
    </source>
</evidence>
<evidence type="ECO:0000313" key="3">
    <source>
        <dbReference type="Proteomes" id="UP000094296"/>
    </source>
</evidence>